<keyword evidence="3" id="KW-1185">Reference proteome</keyword>
<reference evidence="2 3" key="1">
    <citation type="submission" date="2018-08" db="EMBL/GenBank/DDBJ databases">
        <title>Draft genome of the lignicolous fungus Coniochaeta pulveracea.</title>
        <authorList>
            <person name="Borstlap C.J."/>
            <person name="De Witt R.N."/>
            <person name="Botha A."/>
            <person name="Volschenk H."/>
        </authorList>
    </citation>
    <scope>NUCLEOTIDE SEQUENCE [LARGE SCALE GENOMIC DNA]</scope>
    <source>
        <strain evidence="2 3">CAB683</strain>
    </source>
</reference>
<dbReference type="STRING" id="177199.A0A420Y3H2"/>
<evidence type="ECO:0000256" key="1">
    <source>
        <dbReference type="ARBA" id="ARBA00023242"/>
    </source>
</evidence>
<evidence type="ECO:0000313" key="3">
    <source>
        <dbReference type="Proteomes" id="UP000275385"/>
    </source>
</evidence>
<evidence type="ECO:0008006" key="4">
    <source>
        <dbReference type="Google" id="ProtNLM"/>
    </source>
</evidence>
<dbReference type="AlphaFoldDB" id="A0A420Y3H2"/>
<dbReference type="EMBL" id="QVQW01000057">
    <property type="protein sequence ID" value="RKU42417.1"/>
    <property type="molecule type" value="Genomic_DNA"/>
</dbReference>
<proteinExistence type="predicted"/>
<dbReference type="OrthoDB" id="4475584at2759"/>
<protein>
    <recommendedName>
        <fullName evidence="4">Transcription factor domain-containing protein</fullName>
    </recommendedName>
</protein>
<keyword evidence="1" id="KW-0539">Nucleus</keyword>
<sequence length="395" mass="43287">MMHPAGSSTPQERELRLWRQYRYDVAPWLDMCDMTQTFGMAVPRVAATNEAYRAALLELPSAYLESEDTGVSGRDVGSRSALSPALMAMGDEEGVLPDLQGRALTTMSLLVCAFIRNMPLAWQQQPSEAVEHLVGYLEGHAADGGVMAALYWLFVRLYLSTALAKATSLSIRLPSTDLFTSLEPAAGIAQRTSSHAYRALLLCARTLAFCFPHEGANSTAPDGTPSVPVVETWRTLINELDAWQTSRPGNFEPMVDMDAPAASASYPFPTIFFTTGAAVLANQLYHTAMLLLLSHKPRSWRMAYPLPTSMAAGSLTQSPLWHAQQVCGIALNNDRKDCWDPCLVASLLVAARGMTHEEQQTAVMHGLSRIAEITRWKLDAVVAELKEEWDIAEAV</sequence>
<dbReference type="GO" id="GO:0000976">
    <property type="term" value="F:transcription cis-regulatory region binding"/>
    <property type="evidence" value="ECO:0007669"/>
    <property type="project" value="TreeGrafter"/>
</dbReference>
<evidence type="ECO:0000313" key="2">
    <source>
        <dbReference type="EMBL" id="RKU42417.1"/>
    </source>
</evidence>
<name>A0A420Y3H2_9PEZI</name>
<accession>A0A420Y3H2</accession>
<dbReference type="PANTHER" id="PTHR37534">
    <property type="entry name" value="TRANSCRIPTIONAL ACTIVATOR PROTEIN UGA3"/>
    <property type="match status" value="1"/>
</dbReference>
<organism evidence="2 3">
    <name type="scientific">Coniochaeta pulveracea</name>
    <dbReference type="NCBI Taxonomy" id="177199"/>
    <lineage>
        <taxon>Eukaryota</taxon>
        <taxon>Fungi</taxon>
        <taxon>Dikarya</taxon>
        <taxon>Ascomycota</taxon>
        <taxon>Pezizomycotina</taxon>
        <taxon>Sordariomycetes</taxon>
        <taxon>Sordariomycetidae</taxon>
        <taxon>Coniochaetales</taxon>
        <taxon>Coniochaetaceae</taxon>
        <taxon>Coniochaeta</taxon>
    </lineage>
</organism>
<gene>
    <name evidence="2" type="ORF">DL546_005592</name>
</gene>
<dbReference type="PANTHER" id="PTHR37534:SF4">
    <property type="entry name" value="ZN(II)2CYS6 TRANSCRIPTION FACTOR (EUROFUNG)"/>
    <property type="match status" value="1"/>
</dbReference>
<comment type="caution">
    <text evidence="2">The sequence shown here is derived from an EMBL/GenBank/DDBJ whole genome shotgun (WGS) entry which is preliminary data.</text>
</comment>
<dbReference type="GO" id="GO:0003700">
    <property type="term" value="F:DNA-binding transcription factor activity"/>
    <property type="evidence" value="ECO:0007669"/>
    <property type="project" value="TreeGrafter"/>
</dbReference>
<dbReference type="Proteomes" id="UP000275385">
    <property type="component" value="Unassembled WGS sequence"/>
</dbReference>
<dbReference type="GO" id="GO:0045944">
    <property type="term" value="P:positive regulation of transcription by RNA polymerase II"/>
    <property type="evidence" value="ECO:0007669"/>
    <property type="project" value="TreeGrafter"/>
</dbReference>
<dbReference type="GO" id="GO:0005634">
    <property type="term" value="C:nucleus"/>
    <property type="evidence" value="ECO:0007669"/>
    <property type="project" value="TreeGrafter"/>
</dbReference>